<dbReference type="AlphaFoldDB" id="M3FYQ5"/>
<keyword evidence="1" id="KW-1133">Transmembrane helix</keyword>
<comment type="caution">
    <text evidence="2">The sequence shown here is derived from an EMBL/GenBank/DDBJ whole genome shotgun (WGS) entry which is preliminary data.</text>
</comment>
<sequence>MKKYKSLIPGILLCLFALGLTFYMGFRHWEIFIRTCTLKDILTWDENIRLNVVLDQYQDFREFRIWRAFFPFLESPTWPPLRSLFSLILLIIPGDMSITEKDSLLGLVFYGLCFPSILYIVYKITGSLWKAGLTSILTLALTLHTTETPSYSLSSMLETQGMFFYYGLIILFIRYILLPTLIRFVIHLRKKKNRIVRFPFSFWFVFYQISIRTFIIHCNFLLRTHFKKQEYYNILKFH</sequence>
<evidence type="ECO:0000313" key="2">
    <source>
        <dbReference type="EMBL" id="EMG12684.1"/>
    </source>
</evidence>
<reference evidence="2 3" key="1">
    <citation type="submission" date="2013-02" db="EMBL/GenBank/DDBJ databases">
        <authorList>
            <person name="Harkins D.M."/>
            <person name="Durkin A.S."/>
            <person name="Brinkac L.M."/>
            <person name="Haft D.H."/>
            <person name="Selengut J.D."/>
            <person name="Sanka R."/>
            <person name="DePew J."/>
            <person name="Purushe J."/>
            <person name="Tulsiani S.M."/>
            <person name="Graham G.C."/>
            <person name="Burns M.-A."/>
            <person name="Dohnt M.F."/>
            <person name="Smythe L.D."/>
            <person name="McKay D.B."/>
            <person name="Craig S.B."/>
            <person name="Vinetz J.M."/>
            <person name="Sutton G.G."/>
            <person name="Nierman W.C."/>
            <person name="Fouts D.E."/>
        </authorList>
    </citation>
    <scope>NUCLEOTIDE SEQUENCE [LARGE SCALE GENOMIC DNA]</scope>
    <source>
        <strain evidence="2 3">LT2186</strain>
    </source>
</reference>
<evidence type="ECO:0000313" key="3">
    <source>
        <dbReference type="Proteomes" id="UP000011776"/>
    </source>
</evidence>
<accession>M3FYQ5</accession>
<gene>
    <name evidence="2" type="ORF">LEP1GSC151_2175</name>
</gene>
<proteinExistence type="predicted"/>
<keyword evidence="1" id="KW-0472">Membrane</keyword>
<evidence type="ECO:0000256" key="1">
    <source>
        <dbReference type="SAM" id="Phobius"/>
    </source>
</evidence>
<dbReference type="EMBL" id="AFME02000072">
    <property type="protein sequence ID" value="EMG12684.1"/>
    <property type="molecule type" value="Genomic_DNA"/>
</dbReference>
<dbReference type="Proteomes" id="UP000011776">
    <property type="component" value="Unassembled WGS sequence"/>
</dbReference>
<dbReference type="BioCyc" id="LINT1001599:G11K9-2363-MONOMER"/>
<feature type="transmembrane region" description="Helical" evidence="1">
    <location>
        <begin position="164"/>
        <end position="186"/>
    </location>
</feature>
<organism evidence="2 3">
    <name type="scientific">Leptospira interrogans serovar Grippotyphosa str. LT2186</name>
    <dbReference type="NCBI Taxonomy" id="1001599"/>
    <lineage>
        <taxon>Bacteria</taxon>
        <taxon>Pseudomonadati</taxon>
        <taxon>Spirochaetota</taxon>
        <taxon>Spirochaetia</taxon>
        <taxon>Leptospirales</taxon>
        <taxon>Leptospiraceae</taxon>
        <taxon>Leptospira</taxon>
    </lineage>
</organism>
<keyword evidence="1" id="KW-0812">Transmembrane</keyword>
<protein>
    <recommendedName>
        <fullName evidence="4">Dolichyl-phosphate-mannose-protein mannosyltransferase</fullName>
    </recommendedName>
</protein>
<feature type="transmembrane region" description="Helical" evidence="1">
    <location>
        <begin position="6"/>
        <end position="26"/>
    </location>
</feature>
<name>M3FYQ5_LEPIR</name>
<evidence type="ECO:0008006" key="4">
    <source>
        <dbReference type="Google" id="ProtNLM"/>
    </source>
</evidence>
<feature type="transmembrane region" description="Helical" evidence="1">
    <location>
        <begin position="198"/>
        <end position="222"/>
    </location>
</feature>
<feature type="transmembrane region" description="Helical" evidence="1">
    <location>
        <begin position="104"/>
        <end position="121"/>
    </location>
</feature>